<sequence length="110" mass="12206">MGQRRQRSTPLLRAPRRACKRMALSAPRRAPKSDTETIAHCPGTPFGTLERRKLEALASSGRLKRGRPLLTAWAPLLGRLSTGSSKLGRHLEGLSVKGYRSPPRRPKWGD</sequence>
<feature type="region of interest" description="Disordered" evidence="1">
    <location>
        <begin position="84"/>
        <end position="110"/>
    </location>
</feature>
<protein>
    <submittedName>
        <fullName evidence="2">Uncharacterized protein</fullName>
    </submittedName>
</protein>
<reference evidence="3" key="1">
    <citation type="journal article" date="2015" name="Proc. Natl. Acad. Sci. U.S.A.">
        <title>Genome sequencing of adzuki bean (Vigna angularis) provides insight into high starch and low fat accumulation and domestication.</title>
        <authorList>
            <person name="Yang K."/>
            <person name="Tian Z."/>
            <person name="Chen C."/>
            <person name="Luo L."/>
            <person name="Zhao B."/>
            <person name="Wang Z."/>
            <person name="Yu L."/>
            <person name="Li Y."/>
            <person name="Sun Y."/>
            <person name="Li W."/>
            <person name="Chen Y."/>
            <person name="Li Y."/>
            <person name="Zhang Y."/>
            <person name="Ai D."/>
            <person name="Zhao J."/>
            <person name="Shang C."/>
            <person name="Ma Y."/>
            <person name="Wu B."/>
            <person name="Wang M."/>
            <person name="Gao L."/>
            <person name="Sun D."/>
            <person name="Zhang P."/>
            <person name="Guo F."/>
            <person name="Wang W."/>
            <person name="Li Y."/>
            <person name="Wang J."/>
            <person name="Varshney R.K."/>
            <person name="Wang J."/>
            <person name="Ling H.Q."/>
            <person name="Wan P."/>
        </authorList>
    </citation>
    <scope>NUCLEOTIDE SEQUENCE</scope>
    <source>
        <strain evidence="3">cv. Jingnong 6</strain>
    </source>
</reference>
<dbReference type="Proteomes" id="UP000053144">
    <property type="component" value="Chromosome 11"/>
</dbReference>
<evidence type="ECO:0000313" key="2">
    <source>
        <dbReference type="EMBL" id="KOM57449.1"/>
    </source>
</evidence>
<name>A0A0L9VRU3_PHAAN</name>
<dbReference type="EMBL" id="CM003381">
    <property type="protein sequence ID" value="KOM57449.1"/>
    <property type="molecule type" value="Genomic_DNA"/>
</dbReference>
<accession>A0A0L9VRU3</accession>
<proteinExistence type="predicted"/>
<feature type="region of interest" description="Disordered" evidence="1">
    <location>
        <begin position="23"/>
        <end position="45"/>
    </location>
</feature>
<evidence type="ECO:0000313" key="3">
    <source>
        <dbReference type="Proteomes" id="UP000053144"/>
    </source>
</evidence>
<dbReference type="Gramene" id="KOM57449">
    <property type="protein sequence ID" value="KOM57449"/>
    <property type="gene ID" value="LR48_Vigan11g048200"/>
</dbReference>
<evidence type="ECO:0000256" key="1">
    <source>
        <dbReference type="SAM" id="MobiDB-lite"/>
    </source>
</evidence>
<dbReference type="AlphaFoldDB" id="A0A0L9VRU3"/>
<organism evidence="2 3">
    <name type="scientific">Phaseolus angularis</name>
    <name type="common">Azuki bean</name>
    <name type="synonym">Vigna angularis</name>
    <dbReference type="NCBI Taxonomy" id="3914"/>
    <lineage>
        <taxon>Eukaryota</taxon>
        <taxon>Viridiplantae</taxon>
        <taxon>Streptophyta</taxon>
        <taxon>Embryophyta</taxon>
        <taxon>Tracheophyta</taxon>
        <taxon>Spermatophyta</taxon>
        <taxon>Magnoliopsida</taxon>
        <taxon>eudicotyledons</taxon>
        <taxon>Gunneridae</taxon>
        <taxon>Pentapetalae</taxon>
        <taxon>rosids</taxon>
        <taxon>fabids</taxon>
        <taxon>Fabales</taxon>
        <taxon>Fabaceae</taxon>
        <taxon>Papilionoideae</taxon>
        <taxon>50 kb inversion clade</taxon>
        <taxon>NPAAA clade</taxon>
        <taxon>indigoferoid/millettioid clade</taxon>
        <taxon>Phaseoleae</taxon>
        <taxon>Vigna</taxon>
    </lineage>
</organism>
<gene>
    <name evidence="2" type="ORF">LR48_Vigan11g048200</name>
</gene>